<evidence type="ECO:0000256" key="1">
    <source>
        <dbReference type="SAM" id="Phobius"/>
    </source>
</evidence>
<evidence type="ECO:0000313" key="3">
    <source>
        <dbReference type="Proteomes" id="UP000177555"/>
    </source>
</evidence>
<gene>
    <name evidence="2" type="ORF">A2867_01470</name>
</gene>
<proteinExistence type="predicted"/>
<protein>
    <submittedName>
        <fullName evidence="2">Uncharacterized protein</fullName>
    </submittedName>
</protein>
<name>A0A1F5JG85_9BACT</name>
<feature type="transmembrane region" description="Helical" evidence="1">
    <location>
        <begin position="6"/>
        <end position="26"/>
    </location>
</feature>
<keyword evidence="1" id="KW-1133">Transmembrane helix</keyword>
<comment type="caution">
    <text evidence="2">The sequence shown here is derived from an EMBL/GenBank/DDBJ whole genome shotgun (WGS) entry which is preliminary data.</text>
</comment>
<reference evidence="2 3" key="1">
    <citation type="journal article" date="2016" name="Nat. Commun.">
        <title>Thousands of microbial genomes shed light on interconnected biogeochemical processes in an aquifer system.</title>
        <authorList>
            <person name="Anantharaman K."/>
            <person name="Brown C.T."/>
            <person name="Hug L.A."/>
            <person name="Sharon I."/>
            <person name="Castelle C.J."/>
            <person name="Probst A.J."/>
            <person name="Thomas B.C."/>
            <person name="Singh A."/>
            <person name="Wilkins M.J."/>
            <person name="Karaoz U."/>
            <person name="Brodie E.L."/>
            <person name="Williams K.H."/>
            <person name="Hubbard S.S."/>
            <person name="Banfield J.F."/>
        </authorList>
    </citation>
    <scope>NUCLEOTIDE SEQUENCE [LARGE SCALE GENOMIC DNA]</scope>
</reference>
<sequence length="105" mass="11385">MTAGGLLLVFFILFSFVANLIIGVIYGWKVSDSGVKKLAKFLVVSLILGTASFVIDYLMSLVLGNDTFNLNELMRLSQPTLGILIVLGFIGMLIGALCKWLATKL</sequence>
<keyword evidence="1" id="KW-0812">Transmembrane</keyword>
<organism evidence="2 3">
    <name type="scientific">Candidatus Daviesbacteria bacterium RIFCSPHIGHO2_01_FULL_40_11</name>
    <dbReference type="NCBI Taxonomy" id="1797762"/>
    <lineage>
        <taxon>Bacteria</taxon>
        <taxon>Candidatus Daviesiibacteriota</taxon>
    </lineage>
</organism>
<dbReference type="AlphaFoldDB" id="A0A1F5JG85"/>
<dbReference type="Proteomes" id="UP000177555">
    <property type="component" value="Unassembled WGS sequence"/>
</dbReference>
<feature type="transmembrane region" description="Helical" evidence="1">
    <location>
        <begin position="38"/>
        <end position="60"/>
    </location>
</feature>
<accession>A0A1F5JG85</accession>
<keyword evidence="1" id="KW-0472">Membrane</keyword>
<evidence type="ECO:0000313" key="2">
    <source>
        <dbReference type="EMBL" id="OGE27645.1"/>
    </source>
</evidence>
<feature type="transmembrane region" description="Helical" evidence="1">
    <location>
        <begin position="80"/>
        <end position="102"/>
    </location>
</feature>
<dbReference type="EMBL" id="MFCP01000034">
    <property type="protein sequence ID" value="OGE27645.1"/>
    <property type="molecule type" value="Genomic_DNA"/>
</dbReference>